<organism evidence="6 7">
    <name type="scientific">Methylomusa anaerophila</name>
    <dbReference type="NCBI Taxonomy" id="1930071"/>
    <lineage>
        <taxon>Bacteria</taxon>
        <taxon>Bacillati</taxon>
        <taxon>Bacillota</taxon>
        <taxon>Negativicutes</taxon>
        <taxon>Selenomonadales</taxon>
        <taxon>Sporomusaceae</taxon>
        <taxon>Methylomusa</taxon>
    </lineage>
</organism>
<dbReference type="OrthoDB" id="9803035at2"/>
<evidence type="ECO:0000313" key="7">
    <source>
        <dbReference type="Proteomes" id="UP000276437"/>
    </source>
</evidence>
<dbReference type="AlphaFoldDB" id="A0A348APH3"/>
<keyword evidence="4" id="KW-1208">Phospholipid metabolism</keyword>
<sequence>MFLSLARILFTAVFTIFFRWRVYGTENIPTTGGVVIASNHISLFDPPVIGTAVPRLIHFMAKEELFQIPVFGWLIKKFNAFPVRRSTADRTAIRTALSLLATGNIVGIFPEGTRSKTGKLGSPEPGIAMIVAKAGVPVVPAAVIGTNRVFRNGCLFPQFIVKFGPPIMVTKGKTDKESMEFITTRIMSEISCLLENQPMYQ</sequence>
<dbReference type="GO" id="GO:0016020">
    <property type="term" value="C:membrane"/>
    <property type="evidence" value="ECO:0007669"/>
    <property type="project" value="InterPro"/>
</dbReference>
<keyword evidence="4" id="KW-0594">Phospholipid biosynthesis</keyword>
<dbReference type="KEGG" id="mana:MAMMFC1_03679"/>
<dbReference type="RefSeq" id="WP_126309856.1">
    <property type="nucleotide sequence ID" value="NZ_AP018449.1"/>
</dbReference>
<gene>
    <name evidence="6" type="primary">plsC</name>
    <name evidence="6" type="ORF">MAMMFC1_03679</name>
</gene>
<dbReference type="Proteomes" id="UP000276437">
    <property type="component" value="Chromosome"/>
</dbReference>
<evidence type="ECO:0000256" key="2">
    <source>
        <dbReference type="ARBA" id="ARBA00022679"/>
    </source>
</evidence>
<dbReference type="GO" id="GO:0006654">
    <property type="term" value="P:phosphatidic acid biosynthetic process"/>
    <property type="evidence" value="ECO:0007669"/>
    <property type="project" value="TreeGrafter"/>
</dbReference>
<accession>A0A348APH3</accession>
<keyword evidence="4" id="KW-0443">Lipid metabolism</keyword>
<name>A0A348APH3_9FIRM</name>
<evidence type="ECO:0000259" key="5">
    <source>
        <dbReference type="SMART" id="SM00563"/>
    </source>
</evidence>
<dbReference type="SUPFAM" id="SSF69593">
    <property type="entry name" value="Glycerol-3-phosphate (1)-acyltransferase"/>
    <property type="match status" value="1"/>
</dbReference>
<dbReference type="InterPro" id="IPR002123">
    <property type="entry name" value="Plipid/glycerol_acylTrfase"/>
</dbReference>
<evidence type="ECO:0000256" key="3">
    <source>
        <dbReference type="ARBA" id="ARBA00023315"/>
    </source>
</evidence>
<keyword evidence="7" id="KW-1185">Reference proteome</keyword>
<evidence type="ECO:0000256" key="4">
    <source>
        <dbReference type="RuleBase" id="RU361267"/>
    </source>
</evidence>
<keyword evidence="3 4" id="KW-0012">Acyltransferase</keyword>
<dbReference type="GO" id="GO:0003841">
    <property type="term" value="F:1-acylglycerol-3-phosphate O-acyltransferase activity"/>
    <property type="evidence" value="ECO:0007669"/>
    <property type="project" value="UniProtKB-UniRule"/>
</dbReference>
<protein>
    <recommendedName>
        <fullName evidence="4">1-acyl-sn-glycerol-3-phosphate acyltransferase</fullName>
        <ecNumber evidence="4">2.3.1.51</ecNumber>
    </recommendedName>
</protein>
<keyword evidence="2 4" id="KW-0808">Transferase</keyword>
<evidence type="ECO:0000313" key="6">
    <source>
        <dbReference type="EMBL" id="BBB92971.1"/>
    </source>
</evidence>
<dbReference type="InterPro" id="IPR004552">
    <property type="entry name" value="AGP_acyltrans"/>
</dbReference>
<dbReference type="PANTHER" id="PTHR10434">
    <property type="entry name" value="1-ACYL-SN-GLYCEROL-3-PHOSPHATE ACYLTRANSFERASE"/>
    <property type="match status" value="1"/>
</dbReference>
<evidence type="ECO:0000256" key="1">
    <source>
        <dbReference type="ARBA" id="ARBA00008655"/>
    </source>
</evidence>
<feature type="domain" description="Phospholipid/glycerol acyltransferase" evidence="5">
    <location>
        <begin position="34"/>
        <end position="146"/>
    </location>
</feature>
<dbReference type="NCBIfam" id="TIGR00530">
    <property type="entry name" value="AGP_acyltrn"/>
    <property type="match status" value="1"/>
</dbReference>
<comment type="catalytic activity">
    <reaction evidence="4">
        <text>a 1-acyl-sn-glycero-3-phosphate + an acyl-CoA = a 1,2-diacyl-sn-glycero-3-phosphate + CoA</text>
        <dbReference type="Rhea" id="RHEA:19709"/>
        <dbReference type="ChEBI" id="CHEBI:57287"/>
        <dbReference type="ChEBI" id="CHEBI:57970"/>
        <dbReference type="ChEBI" id="CHEBI:58342"/>
        <dbReference type="ChEBI" id="CHEBI:58608"/>
        <dbReference type="EC" id="2.3.1.51"/>
    </reaction>
</comment>
<proteinExistence type="inferred from homology"/>
<dbReference type="EC" id="2.3.1.51" evidence="4"/>
<dbReference type="PANTHER" id="PTHR10434:SF11">
    <property type="entry name" value="1-ACYL-SN-GLYCEROL-3-PHOSPHATE ACYLTRANSFERASE"/>
    <property type="match status" value="1"/>
</dbReference>
<comment type="similarity">
    <text evidence="1 4">Belongs to the 1-acyl-sn-glycerol-3-phosphate acyltransferase family.</text>
</comment>
<comment type="domain">
    <text evidence="4">The HXXXXD motif is essential for acyltransferase activity and may constitute the binding site for the phosphate moiety of the glycerol-3-phosphate.</text>
</comment>
<dbReference type="SMART" id="SM00563">
    <property type="entry name" value="PlsC"/>
    <property type="match status" value="1"/>
</dbReference>
<dbReference type="Pfam" id="PF01553">
    <property type="entry name" value="Acyltransferase"/>
    <property type="match status" value="1"/>
</dbReference>
<dbReference type="EMBL" id="AP018449">
    <property type="protein sequence ID" value="BBB92971.1"/>
    <property type="molecule type" value="Genomic_DNA"/>
</dbReference>
<dbReference type="CDD" id="cd07989">
    <property type="entry name" value="LPLAT_AGPAT-like"/>
    <property type="match status" value="1"/>
</dbReference>
<keyword evidence="4" id="KW-0444">Lipid biosynthesis</keyword>
<reference evidence="6 7" key="1">
    <citation type="journal article" date="2018" name="Int. J. Syst. Evol. Microbiol.">
        <title>Methylomusa anaerophila gen. nov., sp. nov., an anaerobic methanol-utilizing bacterium isolated from a microbial fuel cell.</title>
        <authorList>
            <person name="Amano N."/>
            <person name="Yamamuro A."/>
            <person name="Miyahara M."/>
            <person name="Kouzuma A."/>
            <person name="Abe T."/>
            <person name="Watanabe K."/>
        </authorList>
    </citation>
    <scope>NUCLEOTIDE SEQUENCE [LARGE SCALE GENOMIC DNA]</scope>
    <source>
        <strain evidence="6 7">MMFC1</strain>
    </source>
</reference>